<accession>A0A1F5TN91</accession>
<comment type="subunit">
    <text evidence="2">Homodimer.</text>
</comment>
<dbReference type="PANTHER" id="PTHR33677">
    <property type="entry name" value="TRANSCRIPTIONAL REPRESSOR FRMR-RELATED"/>
    <property type="match status" value="1"/>
</dbReference>
<dbReference type="InterPro" id="IPR038390">
    <property type="entry name" value="Metal_Tscrpt_repr_sf"/>
</dbReference>
<dbReference type="EMBL" id="MFGO01000029">
    <property type="protein sequence ID" value="OGF40445.1"/>
    <property type="molecule type" value="Genomic_DNA"/>
</dbReference>
<dbReference type="GO" id="GO:0003677">
    <property type="term" value="F:DNA binding"/>
    <property type="evidence" value="ECO:0007669"/>
    <property type="project" value="InterPro"/>
</dbReference>
<keyword evidence="3" id="KW-0963">Cytoplasm</keyword>
<evidence type="ECO:0000256" key="3">
    <source>
        <dbReference type="ARBA" id="ARBA00022490"/>
    </source>
</evidence>
<evidence type="ECO:0000256" key="4">
    <source>
        <dbReference type="ARBA" id="ARBA00022723"/>
    </source>
</evidence>
<comment type="subcellular location">
    <subcellularLocation>
        <location evidence="1">Cytoplasm</location>
    </subcellularLocation>
</comment>
<dbReference type="GO" id="GO:0045892">
    <property type="term" value="P:negative regulation of DNA-templated transcription"/>
    <property type="evidence" value="ECO:0007669"/>
    <property type="project" value="UniProtKB-ARBA"/>
</dbReference>
<evidence type="ECO:0000256" key="1">
    <source>
        <dbReference type="ARBA" id="ARBA00004496"/>
    </source>
</evidence>
<dbReference type="GO" id="GO:0046872">
    <property type="term" value="F:metal ion binding"/>
    <property type="evidence" value="ECO:0007669"/>
    <property type="project" value="UniProtKB-KW"/>
</dbReference>
<dbReference type="PANTHER" id="PTHR33677:SF4">
    <property type="entry name" value="COPPER-SENSING TRANSCRIPTIONAL REPRESSOR CSOR"/>
    <property type="match status" value="1"/>
</dbReference>
<evidence type="ECO:0000313" key="8">
    <source>
        <dbReference type="Proteomes" id="UP000177579"/>
    </source>
</evidence>
<dbReference type="AlphaFoldDB" id="A0A1F5TN91"/>
<dbReference type="Pfam" id="PF02583">
    <property type="entry name" value="Trns_repr_metal"/>
    <property type="match status" value="1"/>
</dbReference>
<evidence type="ECO:0000256" key="6">
    <source>
        <dbReference type="ARBA" id="ARBA00041544"/>
    </source>
</evidence>
<name>A0A1F5TN91_9BACT</name>
<gene>
    <name evidence="7" type="ORF">A2531_02830</name>
</gene>
<dbReference type="Proteomes" id="UP000177579">
    <property type="component" value="Unassembled WGS sequence"/>
</dbReference>
<protein>
    <recommendedName>
        <fullName evidence="5">Copper-sensing transcriptional repressor CsoR</fullName>
    </recommendedName>
    <alternativeName>
        <fullName evidence="6">Copper-sensitive operon repressor</fullName>
    </alternativeName>
</protein>
<evidence type="ECO:0000313" key="7">
    <source>
        <dbReference type="EMBL" id="OGF40445.1"/>
    </source>
</evidence>
<comment type="caution">
    <text evidence="7">The sequence shown here is derived from an EMBL/GenBank/DDBJ whole genome shotgun (WGS) entry which is preliminary data.</text>
</comment>
<dbReference type="InterPro" id="IPR003735">
    <property type="entry name" value="Metal_Tscrpt_repr"/>
</dbReference>
<proteinExistence type="predicted"/>
<organism evidence="7 8">
    <name type="scientific">Candidatus Falkowbacteria bacterium RIFOXYD2_FULL_34_120</name>
    <dbReference type="NCBI Taxonomy" id="1798007"/>
    <lineage>
        <taxon>Bacteria</taxon>
        <taxon>Candidatus Falkowiibacteriota</taxon>
    </lineage>
</organism>
<dbReference type="GO" id="GO:0005737">
    <property type="term" value="C:cytoplasm"/>
    <property type="evidence" value="ECO:0007669"/>
    <property type="project" value="UniProtKB-SubCell"/>
</dbReference>
<keyword evidence="4" id="KW-0479">Metal-binding</keyword>
<evidence type="ECO:0000256" key="5">
    <source>
        <dbReference type="ARBA" id="ARBA00039938"/>
    </source>
</evidence>
<evidence type="ECO:0000256" key="2">
    <source>
        <dbReference type="ARBA" id="ARBA00011738"/>
    </source>
</evidence>
<reference evidence="7 8" key="1">
    <citation type="journal article" date="2016" name="Nat. Commun.">
        <title>Thousands of microbial genomes shed light on interconnected biogeochemical processes in an aquifer system.</title>
        <authorList>
            <person name="Anantharaman K."/>
            <person name="Brown C.T."/>
            <person name="Hug L.A."/>
            <person name="Sharon I."/>
            <person name="Castelle C.J."/>
            <person name="Probst A.J."/>
            <person name="Thomas B.C."/>
            <person name="Singh A."/>
            <person name="Wilkins M.J."/>
            <person name="Karaoz U."/>
            <person name="Brodie E.L."/>
            <person name="Williams K.H."/>
            <person name="Hubbard S.S."/>
            <person name="Banfield J.F."/>
        </authorList>
    </citation>
    <scope>NUCLEOTIDE SEQUENCE [LARGE SCALE GENOMIC DNA]</scope>
</reference>
<sequence length="106" mass="12273">MINKKQKTLISYKKAKSLIEKIIAMIEKDEYCIDIMHQNLACMGLLKAAQQALMENHLETCFKNNMNSNNKKIKKEMLDEIVKISKYASKFSCNWSLDASCNHKNN</sequence>
<dbReference type="Gene3D" id="1.20.58.1000">
    <property type="entry name" value="Metal-sensitive repressor, helix protomer"/>
    <property type="match status" value="1"/>
</dbReference>